<name>A0A3N1ZTH9_9ACTN</name>
<keyword evidence="4" id="KW-0808">Transferase</keyword>
<dbReference type="SUPFAM" id="SSF81296">
    <property type="entry name" value="E set domains"/>
    <property type="match status" value="1"/>
</dbReference>
<dbReference type="InterPro" id="IPR017853">
    <property type="entry name" value="GH"/>
</dbReference>
<gene>
    <name evidence="7" type="ORF">EDD41_1361</name>
</gene>
<dbReference type="EC" id="2.4.1.18" evidence="3"/>
<evidence type="ECO:0000313" key="8">
    <source>
        <dbReference type="Proteomes" id="UP000275749"/>
    </source>
</evidence>
<dbReference type="EMBL" id="RKHG01000001">
    <property type="protein sequence ID" value="ROR54170.1"/>
    <property type="molecule type" value="Genomic_DNA"/>
</dbReference>
<dbReference type="InterPro" id="IPR006048">
    <property type="entry name" value="A-amylase/branching_C"/>
</dbReference>
<organism evidence="7 8">
    <name type="scientific">Luteococcus japonicus</name>
    <dbReference type="NCBI Taxonomy" id="33984"/>
    <lineage>
        <taxon>Bacteria</taxon>
        <taxon>Bacillati</taxon>
        <taxon>Actinomycetota</taxon>
        <taxon>Actinomycetes</taxon>
        <taxon>Propionibacteriales</taxon>
        <taxon>Propionibacteriaceae</taxon>
        <taxon>Luteococcus</taxon>
    </lineage>
</organism>
<dbReference type="SUPFAM" id="SSF51445">
    <property type="entry name" value="(Trans)glycosidases"/>
    <property type="match status" value="1"/>
</dbReference>
<evidence type="ECO:0000313" key="7">
    <source>
        <dbReference type="EMBL" id="ROR54170.1"/>
    </source>
</evidence>
<comment type="catalytic activity">
    <reaction evidence="1">
        <text>Transfers a segment of a (1-&gt;4)-alpha-D-glucan chain to a primary hydroxy group in a similar glucan chain.</text>
        <dbReference type="EC" id="2.4.1.18"/>
    </reaction>
</comment>
<dbReference type="InterPro" id="IPR013783">
    <property type="entry name" value="Ig-like_fold"/>
</dbReference>
<evidence type="ECO:0000256" key="4">
    <source>
        <dbReference type="ARBA" id="ARBA00022679"/>
    </source>
</evidence>
<evidence type="ECO:0000256" key="3">
    <source>
        <dbReference type="ARBA" id="ARBA00012541"/>
    </source>
</evidence>
<dbReference type="Pfam" id="PF02922">
    <property type="entry name" value="CBM_48"/>
    <property type="match status" value="1"/>
</dbReference>
<dbReference type="InterPro" id="IPR013780">
    <property type="entry name" value="Glyco_hydro_b"/>
</dbReference>
<accession>A0A3N1ZTH9</accession>
<dbReference type="InterPro" id="IPR006047">
    <property type="entry name" value="GH13_cat_dom"/>
</dbReference>
<comment type="caution">
    <text evidence="7">The sequence shown here is derived from an EMBL/GenBank/DDBJ whole genome shotgun (WGS) entry which is preliminary data.</text>
</comment>
<dbReference type="InterPro" id="IPR044143">
    <property type="entry name" value="GlgB_N_E_set_prok"/>
</dbReference>
<dbReference type="GO" id="GO:0003844">
    <property type="term" value="F:1,4-alpha-glucan branching enzyme activity"/>
    <property type="evidence" value="ECO:0007669"/>
    <property type="project" value="UniProtKB-EC"/>
</dbReference>
<dbReference type="PANTHER" id="PTHR43651:SF11">
    <property type="entry name" value="MALTO-OLIGOSYLTREHALOSE TREHALOHYDROLASE"/>
    <property type="match status" value="1"/>
</dbReference>
<evidence type="ECO:0000256" key="1">
    <source>
        <dbReference type="ARBA" id="ARBA00000826"/>
    </source>
</evidence>
<proteinExistence type="inferred from homology"/>
<dbReference type="CDD" id="cd02855">
    <property type="entry name" value="E_set_GBE_prok_N"/>
    <property type="match status" value="1"/>
</dbReference>
<dbReference type="InterPro" id="IPR004193">
    <property type="entry name" value="Glyco_hydro_13_N"/>
</dbReference>
<keyword evidence="7" id="KW-0378">Hydrolase</keyword>
<evidence type="ECO:0000256" key="5">
    <source>
        <dbReference type="PIRSR" id="PIRSR000463-1"/>
    </source>
</evidence>
<dbReference type="Gene3D" id="3.20.20.80">
    <property type="entry name" value="Glycosidases"/>
    <property type="match status" value="1"/>
</dbReference>
<feature type="domain" description="Glycosyl hydrolase family 13 catalytic" evidence="6">
    <location>
        <begin position="128"/>
        <end position="492"/>
    </location>
</feature>
<dbReference type="GO" id="GO:0004553">
    <property type="term" value="F:hydrolase activity, hydrolyzing O-glycosyl compounds"/>
    <property type="evidence" value="ECO:0007669"/>
    <property type="project" value="InterPro"/>
</dbReference>
<protein>
    <recommendedName>
        <fullName evidence="3">1,4-alpha-glucan branching enzyme</fullName>
        <ecNumber evidence="3">2.4.1.18</ecNumber>
    </recommendedName>
</protein>
<dbReference type="PANTHER" id="PTHR43651">
    <property type="entry name" value="1,4-ALPHA-GLUCAN-BRANCHING ENZYME"/>
    <property type="match status" value="1"/>
</dbReference>
<dbReference type="SMART" id="SM00642">
    <property type="entry name" value="Aamy"/>
    <property type="match status" value="1"/>
</dbReference>
<dbReference type="Pfam" id="PF02806">
    <property type="entry name" value="Alpha-amylase_C"/>
    <property type="match status" value="1"/>
</dbReference>
<dbReference type="Gene3D" id="2.60.40.1180">
    <property type="entry name" value="Golgi alpha-mannosidase II"/>
    <property type="match status" value="1"/>
</dbReference>
<dbReference type="Proteomes" id="UP000275749">
    <property type="component" value="Unassembled WGS sequence"/>
</dbReference>
<dbReference type="AlphaFoldDB" id="A0A3N1ZTH9"/>
<sequence>MTQEPHLDGMGALPYDGGVAFRVWAPHASSVSVFGTFNEWRNDANPLEAEGNGYWYGVVSGAKTGDEYKYHLVNSENPDNVVELDRVDPYANKVTNSVGNGIVYNHDDFDWQGDSFACPPHNELVIYEVHTGSFNTSPDRIGTFESVLAKLDHFKKLGVNAIQLMPVMEFAGDRSWGYNPAHLFAVEGIYGGPDALKNFIRECHRNGFAVIIDVVYNHFGPSDLDLWQFDGWSENGKGGIYFYNDWRTQTPWGDTRPDYGRPEVRRFIRDNAMMWLEDYHADGLRWDMTAYIRSKDAFSNDLPEGFELMGEVNREVRNQFPGKIMIAEDMHGHANMVGEGYEQAAFHAQWDAEFVHPLRAFIRAFYDNDRALSPVKAAIEHNYDGEAFRRVIFTESHDEVANGKQRAVNDVNPVDQQGWYATKRATLGTMIALTSPGIPMVFQGQEFLQGGYFTDEVPLDWNLNEIHQGIVQMHADLMQLRRNWADDTEGLRGPGLNVFHCNEDAKVMAWHRWREHGTNDDVVVVINATDDVRGDYRIGLPAGGHWELKFNSDSKAYAPHFGSADAYDVGAENQGIDGMPYSGVVNLAPYSMLVYSWKG</sequence>
<dbReference type="PIRSF" id="PIRSF000463">
    <property type="entry name" value="GlgB"/>
    <property type="match status" value="1"/>
</dbReference>
<dbReference type="RefSeq" id="WP_123575364.1">
    <property type="nucleotide sequence ID" value="NZ_RKHG01000001.1"/>
</dbReference>
<dbReference type="GO" id="GO:0043169">
    <property type="term" value="F:cation binding"/>
    <property type="evidence" value="ECO:0007669"/>
    <property type="project" value="InterPro"/>
</dbReference>
<dbReference type="Gene3D" id="2.60.40.10">
    <property type="entry name" value="Immunoglobulins"/>
    <property type="match status" value="1"/>
</dbReference>
<feature type="active site" description="Nucleophile" evidence="5">
    <location>
        <position position="287"/>
    </location>
</feature>
<dbReference type="GO" id="GO:0005978">
    <property type="term" value="P:glycogen biosynthetic process"/>
    <property type="evidence" value="ECO:0007669"/>
    <property type="project" value="InterPro"/>
</dbReference>
<evidence type="ECO:0000259" key="6">
    <source>
        <dbReference type="SMART" id="SM00642"/>
    </source>
</evidence>
<dbReference type="InterPro" id="IPR014756">
    <property type="entry name" value="Ig_E-set"/>
</dbReference>
<dbReference type="SUPFAM" id="SSF51011">
    <property type="entry name" value="Glycosyl hydrolase domain"/>
    <property type="match status" value="1"/>
</dbReference>
<dbReference type="Pfam" id="PF00128">
    <property type="entry name" value="Alpha-amylase"/>
    <property type="match status" value="2"/>
</dbReference>
<evidence type="ECO:0000256" key="2">
    <source>
        <dbReference type="ARBA" id="ARBA00009000"/>
    </source>
</evidence>
<dbReference type="CDD" id="cd11325">
    <property type="entry name" value="AmyAc_GTHase"/>
    <property type="match status" value="1"/>
</dbReference>
<dbReference type="InterPro" id="IPR037439">
    <property type="entry name" value="Branching_enzy"/>
</dbReference>
<reference evidence="7 8" key="1">
    <citation type="submission" date="2018-11" db="EMBL/GenBank/DDBJ databases">
        <title>Sequencing the genomes of 1000 actinobacteria strains.</title>
        <authorList>
            <person name="Klenk H.-P."/>
        </authorList>
    </citation>
    <scope>NUCLEOTIDE SEQUENCE [LARGE SCALE GENOMIC DNA]</scope>
    <source>
        <strain evidence="7 8">DSM 10546</strain>
    </source>
</reference>
<comment type="similarity">
    <text evidence="2">Belongs to the glycosyl hydrolase 13 family. GlgB subfamily.</text>
</comment>
<feature type="active site" description="Proton donor" evidence="5">
    <location>
        <position position="328"/>
    </location>
</feature>